<dbReference type="AlphaFoldDB" id="A0A9J6F3H7"/>
<reference evidence="1" key="2">
    <citation type="submission" date="2021-09" db="EMBL/GenBank/DDBJ databases">
        <authorList>
            <person name="Jia N."/>
            <person name="Wang J."/>
            <person name="Shi W."/>
            <person name="Du L."/>
            <person name="Sun Y."/>
            <person name="Zhan W."/>
            <person name="Jiang J."/>
            <person name="Wang Q."/>
            <person name="Zhang B."/>
            <person name="Ji P."/>
            <person name="Sakyi L.B."/>
            <person name="Cui X."/>
            <person name="Yuan T."/>
            <person name="Jiang B."/>
            <person name="Yang W."/>
            <person name="Lam T.T.-Y."/>
            <person name="Chang Q."/>
            <person name="Ding S."/>
            <person name="Wang X."/>
            <person name="Zhu J."/>
            <person name="Ruan X."/>
            <person name="Zhao L."/>
            <person name="Wei J."/>
            <person name="Que T."/>
            <person name="Du C."/>
            <person name="Cheng J."/>
            <person name="Dai P."/>
            <person name="Han X."/>
            <person name="Huang E."/>
            <person name="Gao Y."/>
            <person name="Liu J."/>
            <person name="Shao H."/>
            <person name="Ye R."/>
            <person name="Li L."/>
            <person name="Wei W."/>
            <person name="Wang X."/>
            <person name="Wang C."/>
            <person name="Huo Q."/>
            <person name="Li W."/>
            <person name="Guo W."/>
            <person name="Chen H."/>
            <person name="Chen S."/>
            <person name="Zhou L."/>
            <person name="Zhou L."/>
            <person name="Ni X."/>
            <person name="Tian J."/>
            <person name="Zhou Y."/>
            <person name="Sheng Y."/>
            <person name="Liu T."/>
            <person name="Pan Y."/>
            <person name="Xia L."/>
            <person name="Li J."/>
            <person name="Zhao F."/>
            <person name="Cao W."/>
        </authorList>
    </citation>
    <scope>NUCLEOTIDE SEQUENCE</scope>
    <source>
        <strain evidence="1">Rmic-2018</strain>
        <tissue evidence="1">Larvae</tissue>
    </source>
</reference>
<gene>
    <name evidence="1" type="ORF">HPB51_013765</name>
</gene>
<name>A0A9J6F3H7_RHIMP</name>
<keyword evidence="2" id="KW-1185">Reference proteome</keyword>
<sequence length="174" mass="19787">MPPLQLQQRHLEGRCSSPFVSGVVGAGRAATKEKRWRRRAVRAFSPPFPLSRWKKRRGYFCGEEEPPPWNPDTRDRFPDVAIGVGEIGERPRRHAVAPGAPRALLLHACARNFVQRSFASIGAESVHALNLVAQVLLPLHHPFTTVAWMEWLRWLLEMTPWKTRACIPTQVETV</sequence>
<evidence type="ECO:0000313" key="2">
    <source>
        <dbReference type="Proteomes" id="UP000821866"/>
    </source>
</evidence>
<protein>
    <submittedName>
        <fullName evidence="1">Uncharacterized protein</fullName>
    </submittedName>
</protein>
<organism evidence="1 2">
    <name type="scientific">Rhipicephalus microplus</name>
    <name type="common">Cattle tick</name>
    <name type="synonym">Boophilus microplus</name>
    <dbReference type="NCBI Taxonomy" id="6941"/>
    <lineage>
        <taxon>Eukaryota</taxon>
        <taxon>Metazoa</taxon>
        <taxon>Ecdysozoa</taxon>
        <taxon>Arthropoda</taxon>
        <taxon>Chelicerata</taxon>
        <taxon>Arachnida</taxon>
        <taxon>Acari</taxon>
        <taxon>Parasitiformes</taxon>
        <taxon>Ixodida</taxon>
        <taxon>Ixodoidea</taxon>
        <taxon>Ixodidae</taxon>
        <taxon>Rhipicephalinae</taxon>
        <taxon>Rhipicephalus</taxon>
        <taxon>Boophilus</taxon>
    </lineage>
</organism>
<comment type="caution">
    <text evidence="1">The sequence shown here is derived from an EMBL/GenBank/DDBJ whole genome shotgun (WGS) entry which is preliminary data.</text>
</comment>
<dbReference type="Proteomes" id="UP000821866">
    <property type="component" value="Chromosome 1"/>
</dbReference>
<dbReference type="EMBL" id="JABSTU010000001">
    <property type="protein sequence ID" value="KAH8041105.1"/>
    <property type="molecule type" value="Genomic_DNA"/>
</dbReference>
<evidence type="ECO:0000313" key="1">
    <source>
        <dbReference type="EMBL" id="KAH8041105.1"/>
    </source>
</evidence>
<proteinExistence type="predicted"/>
<accession>A0A9J6F3H7</accession>
<reference evidence="1" key="1">
    <citation type="journal article" date="2020" name="Cell">
        <title>Large-Scale Comparative Analyses of Tick Genomes Elucidate Their Genetic Diversity and Vector Capacities.</title>
        <authorList>
            <consortium name="Tick Genome and Microbiome Consortium (TIGMIC)"/>
            <person name="Jia N."/>
            <person name="Wang J."/>
            <person name="Shi W."/>
            <person name="Du L."/>
            <person name="Sun Y."/>
            <person name="Zhan W."/>
            <person name="Jiang J.F."/>
            <person name="Wang Q."/>
            <person name="Zhang B."/>
            <person name="Ji P."/>
            <person name="Bell-Sakyi L."/>
            <person name="Cui X.M."/>
            <person name="Yuan T.T."/>
            <person name="Jiang B.G."/>
            <person name="Yang W.F."/>
            <person name="Lam T.T."/>
            <person name="Chang Q.C."/>
            <person name="Ding S.J."/>
            <person name="Wang X.J."/>
            <person name="Zhu J.G."/>
            <person name="Ruan X.D."/>
            <person name="Zhao L."/>
            <person name="Wei J.T."/>
            <person name="Ye R.Z."/>
            <person name="Que T.C."/>
            <person name="Du C.H."/>
            <person name="Zhou Y.H."/>
            <person name="Cheng J.X."/>
            <person name="Dai P.F."/>
            <person name="Guo W.B."/>
            <person name="Han X.H."/>
            <person name="Huang E.J."/>
            <person name="Li L.F."/>
            <person name="Wei W."/>
            <person name="Gao Y.C."/>
            <person name="Liu J.Z."/>
            <person name="Shao H.Z."/>
            <person name="Wang X."/>
            <person name="Wang C.C."/>
            <person name="Yang T.C."/>
            <person name="Huo Q.B."/>
            <person name="Li W."/>
            <person name="Chen H.Y."/>
            <person name="Chen S.E."/>
            <person name="Zhou L.G."/>
            <person name="Ni X.B."/>
            <person name="Tian J.H."/>
            <person name="Sheng Y."/>
            <person name="Liu T."/>
            <person name="Pan Y.S."/>
            <person name="Xia L.Y."/>
            <person name="Li J."/>
            <person name="Zhao F."/>
            <person name="Cao W.C."/>
        </authorList>
    </citation>
    <scope>NUCLEOTIDE SEQUENCE</scope>
    <source>
        <strain evidence="1">Rmic-2018</strain>
    </source>
</reference>